<evidence type="ECO:0000313" key="2">
    <source>
        <dbReference type="EMBL" id="MCC9035739.1"/>
    </source>
</evidence>
<gene>
    <name evidence="2" type="ORF">LNP80_16025</name>
</gene>
<sequence>MKNYKILSVFLVLLFNASAFSQQAGKIYMSLGRLGKIYDISNDIINNPSTTARALPSPLQSPNLASNRPIASNLAIGYNAVAGNSSQLVFFHSNVTNGTPLYKNGTAIANVALPDEIGGIGTNNVHGPYFGYTYGFKSLNKALYRINPSPANVGLVTGDADWQNGEAFGTDTFYDYQNNLYTFINNNNNRYLYKISIATLKATKVVRLTPGHTATTVASIQGMAYLNNTVFLATTENFTNSNNVYSSRVTVRSLNMSTGNSAVVCVYEFIRGDGSTGNLDLASLDYFQPFTVTCDNIAFQGLTPYVAGTSSTRTLRVPVGNIYTPGTYTINVNGAGFVNPAFQATITSTTQYVDIPVMYNGSGNGGNTNLSISLNGSTSSCVYSTFIDKDTDGDGIRDMLDLDSDNDGILDIVECYDYVVNQPFNTSGGTTVNFSAPAADLGFIFDVFTLDNSFNLNINGVKLAVNEIQFQPNQTDNIRFVGGNRYGNNGIPQVYNMTGNSTNPLVRIIIHKDGSVNMYGSKAGNGELYSLELYNGNSFNTIPWNTSGTNTVILSQVVQGATYITGNGYGVKNGFCDPDNDGISNQFDVDSDGDGCPDAIEGSENVKYTQVHSLNLPSSDPNYKFRGQIKVLGDGITTGSPSQVISTKAEGYGVPLLVNSAFGNNTNTAGVADNTDGTVDIGQGIGNSQNAALNDCKCYNIPNTTTGTDNPTQHGITAFNRAGADNSNWPMLRNNGWTALEADTKAFVMNRMPSSTTGGNSGEPLSGGNPAITVPVMGMMYYDTTSDCLKINTDGTRSGWKCFNTQSCPLEN</sequence>
<dbReference type="GO" id="GO:0005509">
    <property type="term" value="F:calcium ion binding"/>
    <property type="evidence" value="ECO:0007669"/>
    <property type="project" value="InterPro"/>
</dbReference>
<feature type="chain" id="PRO_5040374672" evidence="1">
    <location>
        <begin position="22"/>
        <end position="812"/>
    </location>
</feature>
<name>A0A9Q3YSE0_9FLAO</name>
<comment type="caution">
    <text evidence="2">The sequence shown here is derived from an EMBL/GenBank/DDBJ whole genome shotgun (WGS) entry which is preliminary data.</text>
</comment>
<reference evidence="2" key="1">
    <citation type="submission" date="2021-11" db="EMBL/GenBank/DDBJ databases">
        <title>Description of novel Chryseobacterium species.</title>
        <authorList>
            <person name="Saticioglu I.B."/>
            <person name="Ay H."/>
            <person name="Altun S."/>
            <person name="Duman M."/>
        </authorList>
    </citation>
    <scope>NUCLEOTIDE SEQUENCE</scope>
    <source>
        <strain evidence="2">C-39</strain>
    </source>
</reference>
<dbReference type="AlphaFoldDB" id="A0A9Q3YSE0"/>
<feature type="signal peptide" evidence="1">
    <location>
        <begin position="1"/>
        <end position="21"/>
    </location>
</feature>
<organism evidence="2 3">
    <name type="scientific">Chryseobacterium muglaense</name>
    <dbReference type="NCBI Taxonomy" id="2893752"/>
    <lineage>
        <taxon>Bacteria</taxon>
        <taxon>Pseudomonadati</taxon>
        <taxon>Bacteroidota</taxon>
        <taxon>Flavobacteriia</taxon>
        <taxon>Flavobacteriales</taxon>
        <taxon>Weeksellaceae</taxon>
        <taxon>Chryseobacterium group</taxon>
        <taxon>Chryseobacterium</taxon>
    </lineage>
</organism>
<dbReference type="EMBL" id="JAJJML010000001">
    <property type="protein sequence ID" value="MCC9035739.1"/>
    <property type="molecule type" value="Genomic_DNA"/>
</dbReference>
<dbReference type="RefSeq" id="WP_229986440.1">
    <property type="nucleotide sequence ID" value="NZ_JAJJML010000001.1"/>
</dbReference>
<dbReference type="SUPFAM" id="SSF103647">
    <property type="entry name" value="TSP type-3 repeat"/>
    <property type="match status" value="1"/>
</dbReference>
<protein>
    <submittedName>
        <fullName evidence="2">Thrombospondin type 3 repeat-containing protein</fullName>
    </submittedName>
</protein>
<dbReference type="Gene3D" id="4.10.1080.10">
    <property type="entry name" value="TSP type-3 repeat"/>
    <property type="match status" value="1"/>
</dbReference>
<keyword evidence="1" id="KW-0732">Signal</keyword>
<evidence type="ECO:0000256" key="1">
    <source>
        <dbReference type="SAM" id="SignalP"/>
    </source>
</evidence>
<dbReference type="InterPro" id="IPR028974">
    <property type="entry name" value="TSP_type-3_rpt"/>
</dbReference>
<proteinExistence type="predicted"/>
<evidence type="ECO:0000313" key="3">
    <source>
        <dbReference type="Proteomes" id="UP001107960"/>
    </source>
</evidence>
<dbReference type="Proteomes" id="UP001107960">
    <property type="component" value="Unassembled WGS sequence"/>
</dbReference>
<accession>A0A9Q3YSE0</accession>